<reference evidence="2 3" key="1">
    <citation type="submission" date="2017-06" db="EMBL/GenBank/DDBJ databases">
        <title>Genome sequencing of cyanobaciteial culture collection at National Institute for Environmental Studies (NIES).</title>
        <authorList>
            <person name="Hirose Y."/>
            <person name="Shimura Y."/>
            <person name="Fujisawa T."/>
            <person name="Nakamura Y."/>
            <person name="Kawachi M."/>
        </authorList>
    </citation>
    <scope>NUCLEOTIDE SEQUENCE [LARGE SCALE GENOMIC DNA]</scope>
    <source>
        <strain evidence="2 3">NIES-267</strain>
        <plasmid evidence="3">Plasmid1 dna</plasmid>
    </source>
</reference>
<keyword evidence="1" id="KW-0812">Transmembrane</keyword>
<proteinExistence type="predicted"/>
<evidence type="ECO:0000313" key="3">
    <source>
        <dbReference type="Proteomes" id="UP000218418"/>
    </source>
</evidence>
<dbReference type="AlphaFoldDB" id="A0A1Z4M2A7"/>
<name>A0A1Z4M2A7_9CYAN</name>
<gene>
    <name evidence="2" type="ORF">NIES267_71430</name>
</gene>
<dbReference type="Proteomes" id="UP000218418">
    <property type="component" value="Plasmid plasmid1"/>
</dbReference>
<sequence>MNNSALKIHTAYKDTFNMEILIDIIDAILWVLIYGGITLFTSLFAIEIQIQIEHSFSNDISVNFDERKVPITN</sequence>
<keyword evidence="1" id="KW-0472">Membrane</keyword>
<geneLocation type="plasmid" evidence="3">
    <name>Plasmid1 dna</name>
</geneLocation>
<protein>
    <submittedName>
        <fullName evidence="2">Uncharacterized protein</fullName>
    </submittedName>
</protein>
<feature type="transmembrane region" description="Helical" evidence="1">
    <location>
        <begin position="20"/>
        <end position="46"/>
    </location>
</feature>
<accession>A0A1Z4M2A7</accession>
<organism evidence="2 3">
    <name type="scientific">Calothrix parasitica NIES-267</name>
    <dbReference type="NCBI Taxonomy" id="1973488"/>
    <lineage>
        <taxon>Bacteria</taxon>
        <taxon>Bacillati</taxon>
        <taxon>Cyanobacteriota</taxon>
        <taxon>Cyanophyceae</taxon>
        <taxon>Nostocales</taxon>
        <taxon>Calotrichaceae</taxon>
        <taxon>Calothrix</taxon>
    </lineage>
</organism>
<evidence type="ECO:0000256" key="1">
    <source>
        <dbReference type="SAM" id="Phobius"/>
    </source>
</evidence>
<keyword evidence="3" id="KW-1185">Reference proteome</keyword>
<evidence type="ECO:0000313" key="2">
    <source>
        <dbReference type="EMBL" id="BAY87619.1"/>
    </source>
</evidence>
<keyword evidence="2" id="KW-0614">Plasmid</keyword>
<keyword evidence="1" id="KW-1133">Transmembrane helix</keyword>
<dbReference type="EMBL" id="AP018228">
    <property type="protein sequence ID" value="BAY87619.1"/>
    <property type="molecule type" value="Genomic_DNA"/>
</dbReference>